<dbReference type="Proteomes" id="UP000231426">
    <property type="component" value="Unassembled WGS sequence"/>
</dbReference>
<gene>
    <name evidence="1" type="ORF">COU29_00655</name>
</gene>
<dbReference type="PROSITE" id="PS51257">
    <property type="entry name" value="PROKAR_LIPOPROTEIN"/>
    <property type="match status" value="1"/>
</dbReference>
<sequence>MGTKGRFLTIFVTSIFLMLAIFTAGCAVFSSQVKDVKSEDPNRALFNHWHAICLNVDDEEVDHFAAEEMSKLTEPFYDDWLSIFMCAQSKSDLSYKSLAWAGQLSSKFSEMKIVAQLVYWKKITDDDERLQKIFQYTLYKMYWEAESFKEWAVVTKFANCETYNDLFLESLSRMASLANTFKEWKCVYDIAPKDNAIRKIAFYRMIGMVKP</sequence>
<organism evidence="1 2">
    <name type="scientific">Candidatus Magasanikbacteria bacterium CG10_big_fil_rev_8_21_14_0_10_36_32</name>
    <dbReference type="NCBI Taxonomy" id="1974646"/>
    <lineage>
        <taxon>Bacteria</taxon>
        <taxon>Candidatus Magasanikiibacteriota</taxon>
    </lineage>
</organism>
<dbReference type="EMBL" id="PFBV01000002">
    <property type="protein sequence ID" value="PIT88745.1"/>
    <property type="molecule type" value="Genomic_DNA"/>
</dbReference>
<proteinExistence type="predicted"/>
<dbReference type="AlphaFoldDB" id="A0A2M6W7M8"/>
<name>A0A2M6W7M8_9BACT</name>
<evidence type="ECO:0000313" key="1">
    <source>
        <dbReference type="EMBL" id="PIT88745.1"/>
    </source>
</evidence>
<reference evidence="2" key="1">
    <citation type="submission" date="2017-09" db="EMBL/GenBank/DDBJ databases">
        <title>Depth-based differentiation of microbial function through sediment-hosted aquifers and enrichment of novel symbionts in the deep terrestrial subsurface.</title>
        <authorList>
            <person name="Probst A.J."/>
            <person name="Ladd B."/>
            <person name="Jarett J.K."/>
            <person name="Geller-Mcgrath D.E."/>
            <person name="Sieber C.M.K."/>
            <person name="Emerson J.B."/>
            <person name="Anantharaman K."/>
            <person name="Thomas B.C."/>
            <person name="Malmstrom R."/>
            <person name="Stieglmeier M."/>
            <person name="Klingl A."/>
            <person name="Woyke T."/>
            <person name="Ryan C.M."/>
            <person name="Banfield J.F."/>
        </authorList>
    </citation>
    <scope>NUCLEOTIDE SEQUENCE [LARGE SCALE GENOMIC DNA]</scope>
</reference>
<protein>
    <submittedName>
        <fullName evidence="1">Uncharacterized protein</fullName>
    </submittedName>
</protein>
<comment type="caution">
    <text evidence="1">The sequence shown here is derived from an EMBL/GenBank/DDBJ whole genome shotgun (WGS) entry which is preliminary data.</text>
</comment>
<evidence type="ECO:0000313" key="2">
    <source>
        <dbReference type="Proteomes" id="UP000231426"/>
    </source>
</evidence>
<accession>A0A2M6W7M8</accession>